<evidence type="ECO:0000313" key="1">
    <source>
        <dbReference type="EMBL" id="KYQ58102.1"/>
    </source>
</evidence>
<keyword evidence="2" id="KW-1185">Reference proteome</keyword>
<protein>
    <submittedName>
        <fullName evidence="1">Uncharacterized protein</fullName>
    </submittedName>
</protein>
<reference evidence="1 2" key="1">
    <citation type="submission" date="2015-09" db="EMBL/GenBank/DDBJ databases">
        <title>Trachymyrmex zeteki WGS genome.</title>
        <authorList>
            <person name="Nygaard S."/>
            <person name="Hu H."/>
            <person name="Boomsma J."/>
            <person name="Zhang G."/>
        </authorList>
    </citation>
    <scope>NUCLEOTIDE SEQUENCE [LARGE SCALE GENOMIC DNA]</scope>
    <source>
        <strain evidence="1">Tzet28-1</strain>
        <tissue evidence="1">Whole body</tissue>
    </source>
</reference>
<gene>
    <name evidence="1" type="ORF">ALC60_03154</name>
</gene>
<sequence length="122" mass="14726">MEKRLTYNFFLLLHFHQQLSRNNPTSQYQGLHCSYNPARLRKFRKLPRLRQQYVEMSRHCRLPPLHPQKDRRLLNYNYYKYELKLYLKSKIASPLFISRSTCNLMGLPLSSCDLSFEITNVV</sequence>
<dbReference type="EMBL" id="KQ982314">
    <property type="protein sequence ID" value="KYQ58102.1"/>
    <property type="molecule type" value="Genomic_DNA"/>
</dbReference>
<dbReference type="Proteomes" id="UP000075809">
    <property type="component" value="Unassembled WGS sequence"/>
</dbReference>
<name>A0A151XCK7_9HYME</name>
<dbReference type="AlphaFoldDB" id="A0A151XCK7"/>
<organism evidence="1 2">
    <name type="scientific">Mycetomoellerius zeteki</name>
    <dbReference type="NCBI Taxonomy" id="64791"/>
    <lineage>
        <taxon>Eukaryota</taxon>
        <taxon>Metazoa</taxon>
        <taxon>Ecdysozoa</taxon>
        <taxon>Arthropoda</taxon>
        <taxon>Hexapoda</taxon>
        <taxon>Insecta</taxon>
        <taxon>Pterygota</taxon>
        <taxon>Neoptera</taxon>
        <taxon>Endopterygota</taxon>
        <taxon>Hymenoptera</taxon>
        <taxon>Apocrita</taxon>
        <taxon>Aculeata</taxon>
        <taxon>Formicoidea</taxon>
        <taxon>Formicidae</taxon>
        <taxon>Myrmicinae</taxon>
        <taxon>Mycetomoellerius</taxon>
    </lineage>
</organism>
<evidence type="ECO:0000313" key="2">
    <source>
        <dbReference type="Proteomes" id="UP000075809"/>
    </source>
</evidence>
<proteinExistence type="predicted"/>
<accession>A0A151XCK7</accession>